<dbReference type="PATRIC" id="fig|66430.4.peg.6971"/>
<organism evidence="1 2">
    <name type="scientific">Streptomyces roseus</name>
    <dbReference type="NCBI Taxonomy" id="66430"/>
    <lineage>
        <taxon>Bacteria</taxon>
        <taxon>Bacillati</taxon>
        <taxon>Actinomycetota</taxon>
        <taxon>Actinomycetes</taxon>
        <taxon>Kitasatosporales</taxon>
        <taxon>Streptomycetaceae</taxon>
        <taxon>Streptomyces</taxon>
    </lineage>
</organism>
<protein>
    <submittedName>
        <fullName evidence="1">Uncharacterized protein</fullName>
    </submittedName>
</protein>
<comment type="caution">
    <text evidence="1">The sequence shown here is derived from an EMBL/GenBank/DDBJ whole genome shotgun (WGS) entry which is preliminary data.</text>
</comment>
<keyword evidence="2" id="KW-1185">Reference proteome</keyword>
<dbReference type="STRING" id="66430.ACS04_20655"/>
<dbReference type="Proteomes" id="UP000035932">
    <property type="component" value="Unassembled WGS sequence"/>
</dbReference>
<evidence type="ECO:0000313" key="1">
    <source>
        <dbReference type="EMBL" id="KMO95989.1"/>
    </source>
</evidence>
<dbReference type="EMBL" id="LFML01000080">
    <property type="protein sequence ID" value="KMO95989.1"/>
    <property type="molecule type" value="Genomic_DNA"/>
</dbReference>
<dbReference type="RefSeq" id="WP_048478166.1">
    <property type="nucleotide sequence ID" value="NZ_JBIRUD010000027.1"/>
</dbReference>
<proteinExistence type="predicted"/>
<accession>A0A0J6XLB6</accession>
<gene>
    <name evidence="1" type="ORF">ACS04_20655</name>
</gene>
<reference evidence="1 2" key="1">
    <citation type="submission" date="2015-06" db="EMBL/GenBank/DDBJ databases">
        <title>Recapitulation of the evolution of biosynthetic gene clusters reveals hidden chemical diversity on bacterial genomes.</title>
        <authorList>
            <person name="Cruz-Morales P."/>
            <person name="Martinez-Guerrero C."/>
            <person name="Morales-Escalante M.A."/>
            <person name="Yanez-Guerra L.A."/>
            <person name="Kopp J.F."/>
            <person name="Feldmann J."/>
            <person name="Ramos-Aboites H.E."/>
            <person name="Barona-Gomez F."/>
        </authorList>
    </citation>
    <scope>NUCLEOTIDE SEQUENCE [LARGE SCALE GENOMIC DNA]</scope>
    <source>
        <strain evidence="1 2">ATCC 31245</strain>
    </source>
</reference>
<dbReference type="AlphaFoldDB" id="A0A0J6XLB6"/>
<name>A0A0J6XLB6_9ACTN</name>
<dbReference type="OrthoDB" id="4283972at2"/>
<sequence length="71" mass="7267">MSLSPRRACPACGRDCAVTAGRIARHDPPAGRARADLVSCPGSRARVVLGASAPTLDGFTLAPLPGQLPLF</sequence>
<evidence type="ECO:0000313" key="2">
    <source>
        <dbReference type="Proteomes" id="UP000035932"/>
    </source>
</evidence>